<gene>
    <name evidence="2" type="ORF">EDB92DRAFT_1948755</name>
</gene>
<dbReference type="EMBL" id="JAKELL010000049">
    <property type="protein sequence ID" value="KAH8987210.1"/>
    <property type="molecule type" value="Genomic_DNA"/>
</dbReference>
<keyword evidence="1" id="KW-0472">Membrane</keyword>
<comment type="caution">
    <text evidence="2">The sequence shown here is derived from an EMBL/GenBank/DDBJ whole genome shotgun (WGS) entry which is preliminary data.</text>
</comment>
<feature type="transmembrane region" description="Helical" evidence="1">
    <location>
        <begin position="12"/>
        <end position="31"/>
    </location>
</feature>
<sequence length="88" mass="9580">MASNPADKPLRCIRVVLTVGAAALTYVYTIYHDFPLTAPAVAANLGGSALSSQTVIHSSTDSSTHGQLLWREYYQLWSSLFVPFALIH</sequence>
<reference evidence="2" key="1">
    <citation type="submission" date="2022-01" db="EMBL/GenBank/DDBJ databases">
        <title>Comparative genomics reveals a dynamic genome evolution in the ectomycorrhizal milk-cap (Lactarius) mushrooms.</title>
        <authorList>
            <consortium name="DOE Joint Genome Institute"/>
            <person name="Lebreton A."/>
            <person name="Tang N."/>
            <person name="Kuo A."/>
            <person name="LaButti K."/>
            <person name="Drula E."/>
            <person name="Barry K."/>
            <person name="Clum A."/>
            <person name="Lipzen A."/>
            <person name="Mousain D."/>
            <person name="Ng V."/>
            <person name="Wang R."/>
            <person name="Wang X."/>
            <person name="Dai Y."/>
            <person name="Henrissat B."/>
            <person name="Grigoriev I.V."/>
            <person name="Guerin-Laguette A."/>
            <person name="Yu F."/>
            <person name="Martin F.M."/>
        </authorList>
    </citation>
    <scope>NUCLEOTIDE SEQUENCE</scope>
    <source>
        <strain evidence="2">QP</strain>
    </source>
</reference>
<dbReference type="AlphaFoldDB" id="A0AAD4LG29"/>
<organism evidence="2 3">
    <name type="scientific">Lactarius akahatsu</name>
    <dbReference type="NCBI Taxonomy" id="416441"/>
    <lineage>
        <taxon>Eukaryota</taxon>
        <taxon>Fungi</taxon>
        <taxon>Dikarya</taxon>
        <taxon>Basidiomycota</taxon>
        <taxon>Agaricomycotina</taxon>
        <taxon>Agaricomycetes</taxon>
        <taxon>Russulales</taxon>
        <taxon>Russulaceae</taxon>
        <taxon>Lactarius</taxon>
    </lineage>
</organism>
<evidence type="ECO:0000313" key="3">
    <source>
        <dbReference type="Proteomes" id="UP001201163"/>
    </source>
</evidence>
<keyword evidence="3" id="KW-1185">Reference proteome</keyword>
<keyword evidence="1" id="KW-0812">Transmembrane</keyword>
<accession>A0AAD4LG29</accession>
<keyword evidence="1" id="KW-1133">Transmembrane helix</keyword>
<name>A0AAD4LG29_9AGAM</name>
<protein>
    <submittedName>
        <fullName evidence="2">Uncharacterized protein</fullName>
    </submittedName>
</protein>
<evidence type="ECO:0000256" key="1">
    <source>
        <dbReference type="SAM" id="Phobius"/>
    </source>
</evidence>
<dbReference type="Proteomes" id="UP001201163">
    <property type="component" value="Unassembled WGS sequence"/>
</dbReference>
<evidence type="ECO:0000313" key="2">
    <source>
        <dbReference type="EMBL" id="KAH8987210.1"/>
    </source>
</evidence>
<proteinExistence type="predicted"/>